<evidence type="ECO:0000313" key="2">
    <source>
        <dbReference type="Proteomes" id="UP001469553"/>
    </source>
</evidence>
<name>A0ABV0XJS6_9TELE</name>
<sequence length="118" mass="13612">MEIRTIQTNRLVLSLRTAKKNQVINFLQSQFGSFQILFSHIIWAELFSCLVSNSGCLISQNFKTDMVPTMVCVGVKWPYEDSSGVLHWNFLQIMKCPGQNEHCYSSCHLQHMNTFFST</sequence>
<gene>
    <name evidence="1" type="ORF">AMECASPLE_032728</name>
</gene>
<keyword evidence="2" id="KW-1185">Reference proteome</keyword>
<dbReference type="Proteomes" id="UP001469553">
    <property type="component" value="Unassembled WGS sequence"/>
</dbReference>
<proteinExistence type="predicted"/>
<organism evidence="1 2">
    <name type="scientific">Ameca splendens</name>
    <dbReference type="NCBI Taxonomy" id="208324"/>
    <lineage>
        <taxon>Eukaryota</taxon>
        <taxon>Metazoa</taxon>
        <taxon>Chordata</taxon>
        <taxon>Craniata</taxon>
        <taxon>Vertebrata</taxon>
        <taxon>Euteleostomi</taxon>
        <taxon>Actinopterygii</taxon>
        <taxon>Neopterygii</taxon>
        <taxon>Teleostei</taxon>
        <taxon>Neoteleostei</taxon>
        <taxon>Acanthomorphata</taxon>
        <taxon>Ovalentaria</taxon>
        <taxon>Atherinomorphae</taxon>
        <taxon>Cyprinodontiformes</taxon>
        <taxon>Goodeidae</taxon>
        <taxon>Ameca</taxon>
    </lineage>
</organism>
<reference evidence="1 2" key="1">
    <citation type="submission" date="2021-06" db="EMBL/GenBank/DDBJ databases">
        <authorList>
            <person name="Palmer J.M."/>
        </authorList>
    </citation>
    <scope>NUCLEOTIDE SEQUENCE [LARGE SCALE GENOMIC DNA]</scope>
    <source>
        <strain evidence="1 2">AS_MEX2019</strain>
        <tissue evidence="1">Muscle</tissue>
    </source>
</reference>
<evidence type="ECO:0000313" key="1">
    <source>
        <dbReference type="EMBL" id="MEQ2281658.1"/>
    </source>
</evidence>
<protein>
    <submittedName>
        <fullName evidence="1">Uncharacterized protein</fullName>
    </submittedName>
</protein>
<comment type="caution">
    <text evidence="1">The sequence shown here is derived from an EMBL/GenBank/DDBJ whole genome shotgun (WGS) entry which is preliminary data.</text>
</comment>
<accession>A0ABV0XJS6</accession>
<dbReference type="EMBL" id="JAHRIP010004300">
    <property type="protein sequence ID" value="MEQ2281658.1"/>
    <property type="molecule type" value="Genomic_DNA"/>
</dbReference>